<dbReference type="AlphaFoldDB" id="A0A258D6J9"/>
<evidence type="ECO:0000259" key="1">
    <source>
        <dbReference type="Pfam" id="PF20109"/>
    </source>
</evidence>
<dbReference type="Pfam" id="PF20109">
    <property type="entry name" value="Trans_reg_dom"/>
    <property type="match status" value="1"/>
</dbReference>
<dbReference type="EMBL" id="NCDQ01000145">
    <property type="protein sequence ID" value="OYX03417.1"/>
    <property type="molecule type" value="Genomic_DNA"/>
</dbReference>
<evidence type="ECO:0000313" key="3">
    <source>
        <dbReference type="Proteomes" id="UP000215616"/>
    </source>
</evidence>
<comment type="caution">
    <text evidence="2">The sequence shown here is derived from an EMBL/GenBank/DDBJ whole genome shotgun (WGS) entry which is preliminary data.</text>
</comment>
<dbReference type="InterPro" id="IPR045465">
    <property type="entry name" value="Trans_reg_dom"/>
</dbReference>
<organism evidence="2 3">
    <name type="scientific">Caulobacter vibrioides</name>
    <name type="common">Caulobacter crescentus</name>
    <dbReference type="NCBI Taxonomy" id="155892"/>
    <lineage>
        <taxon>Bacteria</taxon>
        <taxon>Pseudomonadati</taxon>
        <taxon>Pseudomonadota</taxon>
        <taxon>Alphaproteobacteria</taxon>
        <taxon>Caulobacterales</taxon>
        <taxon>Caulobacteraceae</taxon>
        <taxon>Caulobacter</taxon>
    </lineage>
</organism>
<feature type="domain" description="Transcriptional regulator-like" evidence="1">
    <location>
        <begin position="7"/>
        <end position="61"/>
    </location>
</feature>
<sequence>MSADTSRWRFADDYAYLDTLCAADLAWEYLRRNPDYQNAFAAASQNPDAEGVGARWGLRFPDRSIA</sequence>
<name>A0A258D6J9_CAUVI</name>
<evidence type="ECO:0000313" key="2">
    <source>
        <dbReference type="EMBL" id="OYX03417.1"/>
    </source>
</evidence>
<proteinExistence type="predicted"/>
<gene>
    <name evidence="2" type="ORF">B7Z12_10220</name>
</gene>
<dbReference type="Proteomes" id="UP000215616">
    <property type="component" value="Unassembled WGS sequence"/>
</dbReference>
<protein>
    <recommendedName>
        <fullName evidence="1">Transcriptional regulator-like domain-containing protein</fullName>
    </recommendedName>
</protein>
<accession>A0A258D6J9</accession>
<reference evidence="2 3" key="1">
    <citation type="submission" date="2017-03" db="EMBL/GenBank/DDBJ databases">
        <title>Lifting the veil on microbial sulfur biogeochemistry in mining wastewaters.</title>
        <authorList>
            <person name="Kantor R.S."/>
            <person name="Colenbrander Nelson T."/>
            <person name="Marshall S."/>
            <person name="Bennett D."/>
            <person name="Apte S."/>
            <person name="Camacho D."/>
            <person name="Thomas B.C."/>
            <person name="Warren L.A."/>
            <person name="Banfield J.F."/>
        </authorList>
    </citation>
    <scope>NUCLEOTIDE SEQUENCE [LARGE SCALE GENOMIC DNA]</scope>
    <source>
        <strain evidence="2">32-67-7</strain>
    </source>
</reference>